<organism evidence="1 2">
    <name type="scientific">Hondaea fermentalgiana</name>
    <dbReference type="NCBI Taxonomy" id="2315210"/>
    <lineage>
        <taxon>Eukaryota</taxon>
        <taxon>Sar</taxon>
        <taxon>Stramenopiles</taxon>
        <taxon>Bigyra</taxon>
        <taxon>Labyrinthulomycetes</taxon>
        <taxon>Thraustochytrida</taxon>
        <taxon>Thraustochytriidae</taxon>
        <taxon>Hondaea</taxon>
    </lineage>
</organism>
<protein>
    <submittedName>
        <fullName evidence="1">Dual specificity mitogen-activated protein kinase kinase 1</fullName>
    </submittedName>
</protein>
<dbReference type="SUPFAM" id="SSF56112">
    <property type="entry name" value="Protein kinase-like (PK-like)"/>
    <property type="match status" value="1"/>
</dbReference>
<accession>A0A2R5FD78</accession>
<reference evidence="1 2" key="1">
    <citation type="submission" date="2017-12" db="EMBL/GenBank/DDBJ databases">
        <title>Sequencing, de novo assembly and annotation of complete genome of a new Thraustochytrid species, strain FCC1311.</title>
        <authorList>
            <person name="Sedici K."/>
            <person name="Godart F."/>
            <person name="Aiese Cigliano R."/>
            <person name="Sanseverino W."/>
            <person name="Barakat M."/>
            <person name="Ortet P."/>
            <person name="Marechal E."/>
            <person name="Cagnac O."/>
            <person name="Amato A."/>
        </authorList>
    </citation>
    <scope>NUCLEOTIDE SEQUENCE [LARGE SCALE GENOMIC DNA]</scope>
</reference>
<feature type="non-terminal residue" evidence="1">
    <location>
        <position position="126"/>
    </location>
</feature>
<dbReference type="AlphaFoldDB" id="A0A2R5FD78"/>
<keyword evidence="1" id="KW-0808">Transferase</keyword>
<dbReference type="InterPro" id="IPR011009">
    <property type="entry name" value="Kinase-like_dom_sf"/>
</dbReference>
<sequence>MKVSVPRELSTLGLWLTNAKRGDFETVAELASKPGKSVYKVRDPDGRVLVLKSFHLANDEWSSRFYRQVAALAQLNSAYIGRIQGAFSQGDREGCILLPYYSGGDLSAWMRDNPHADVATRRRIAT</sequence>
<dbReference type="Gene3D" id="1.10.510.10">
    <property type="entry name" value="Transferase(Phosphotransferase) domain 1"/>
    <property type="match status" value="1"/>
</dbReference>
<name>A0A2R5FD78_9STRA</name>
<evidence type="ECO:0000313" key="1">
    <source>
        <dbReference type="EMBL" id="GBG16190.1"/>
    </source>
</evidence>
<keyword evidence="1" id="KW-0418">Kinase</keyword>
<dbReference type="EMBL" id="BEYU01001305">
    <property type="protein sequence ID" value="GBG16190.1"/>
    <property type="molecule type" value="Genomic_DNA"/>
</dbReference>
<dbReference type="GO" id="GO:0016301">
    <property type="term" value="F:kinase activity"/>
    <property type="evidence" value="ECO:0007669"/>
    <property type="project" value="UniProtKB-KW"/>
</dbReference>
<keyword evidence="2" id="KW-1185">Reference proteome</keyword>
<dbReference type="InParanoid" id="A0A2R5FD78"/>
<evidence type="ECO:0000313" key="2">
    <source>
        <dbReference type="Proteomes" id="UP000241890"/>
    </source>
</evidence>
<proteinExistence type="predicted"/>
<comment type="caution">
    <text evidence="1">The sequence shown here is derived from an EMBL/GenBank/DDBJ whole genome shotgun (WGS) entry which is preliminary data.</text>
</comment>
<dbReference type="Proteomes" id="UP000241890">
    <property type="component" value="Unassembled WGS sequence"/>
</dbReference>
<gene>
    <name evidence="1" type="ORF">FCC1311_116652</name>
</gene>